<gene>
    <name evidence="2" type="ORF">H0E87_027350</name>
</gene>
<keyword evidence="1" id="KW-1133">Transmembrane helix</keyword>
<dbReference type="PANTHER" id="PTHR48008:SF14">
    <property type="entry name" value="PROTEIN KINASE DOMAIN-CONTAINING PROTEIN"/>
    <property type="match status" value="1"/>
</dbReference>
<organism evidence="2 3">
    <name type="scientific">Populus deltoides</name>
    <name type="common">Eastern poplar</name>
    <name type="synonym">Eastern cottonwood</name>
    <dbReference type="NCBI Taxonomy" id="3696"/>
    <lineage>
        <taxon>Eukaryota</taxon>
        <taxon>Viridiplantae</taxon>
        <taxon>Streptophyta</taxon>
        <taxon>Embryophyta</taxon>
        <taxon>Tracheophyta</taxon>
        <taxon>Spermatophyta</taxon>
        <taxon>Magnoliopsida</taxon>
        <taxon>eudicotyledons</taxon>
        <taxon>Gunneridae</taxon>
        <taxon>Pentapetalae</taxon>
        <taxon>rosids</taxon>
        <taxon>fabids</taxon>
        <taxon>Malpighiales</taxon>
        <taxon>Salicaceae</taxon>
        <taxon>Saliceae</taxon>
        <taxon>Populus</taxon>
    </lineage>
</organism>
<protein>
    <recommendedName>
        <fullName evidence="4">Serine-threonine/tyrosine-protein kinase catalytic domain-containing protein</fullName>
    </recommendedName>
</protein>
<dbReference type="InterPro" id="IPR011009">
    <property type="entry name" value="Kinase-like_dom_sf"/>
</dbReference>
<reference evidence="2" key="1">
    <citation type="journal article" date="2021" name="J. Hered.">
        <title>Genome Assembly of Salicaceae Populus deltoides (Eastern Cottonwood) I-69 Based on Nanopore Sequencing and Hi-C Technologies.</title>
        <authorList>
            <person name="Bai S."/>
            <person name="Wu H."/>
            <person name="Zhang J."/>
            <person name="Pan Z."/>
            <person name="Zhao W."/>
            <person name="Li Z."/>
            <person name="Tong C."/>
        </authorList>
    </citation>
    <scope>NUCLEOTIDE SEQUENCE</scope>
    <source>
        <tissue evidence="2">Leaf</tissue>
    </source>
</reference>
<dbReference type="InterPro" id="IPR052451">
    <property type="entry name" value="Ser/Thr_kinase-like"/>
</dbReference>
<accession>A0A8T2X1K7</accession>
<keyword evidence="3" id="KW-1185">Reference proteome</keyword>
<evidence type="ECO:0000313" key="3">
    <source>
        <dbReference type="Proteomes" id="UP000807159"/>
    </source>
</evidence>
<evidence type="ECO:0000256" key="1">
    <source>
        <dbReference type="SAM" id="Phobius"/>
    </source>
</evidence>
<dbReference type="EMBL" id="JACEGQ020000016">
    <property type="protein sequence ID" value="KAH8485877.1"/>
    <property type="molecule type" value="Genomic_DNA"/>
</dbReference>
<proteinExistence type="predicted"/>
<name>A0A8T2X1K7_POPDE</name>
<comment type="caution">
    <text evidence="2">The sequence shown here is derived from an EMBL/GenBank/DDBJ whole genome shotgun (WGS) entry which is preliminary data.</text>
</comment>
<evidence type="ECO:0008006" key="4">
    <source>
        <dbReference type="Google" id="ProtNLM"/>
    </source>
</evidence>
<dbReference type="Proteomes" id="UP000807159">
    <property type="component" value="Chromosome 16"/>
</dbReference>
<dbReference type="SUPFAM" id="SSF56112">
    <property type="entry name" value="Protein kinase-like (PK-like)"/>
    <property type="match status" value="1"/>
</dbReference>
<dbReference type="PANTHER" id="PTHR48008">
    <property type="entry name" value="LEUCINE-RICH REPEAT RECEPTOR-LIKE PROTEIN KINASE IMK3-RELATED"/>
    <property type="match status" value="1"/>
</dbReference>
<evidence type="ECO:0000313" key="2">
    <source>
        <dbReference type="EMBL" id="KAH8485877.1"/>
    </source>
</evidence>
<feature type="transmembrane region" description="Helical" evidence="1">
    <location>
        <begin position="51"/>
        <end position="69"/>
    </location>
</feature>
<keyword evidence="1" id="KW-0472">Membrane</keyword>
<sequence length="124" mass="13842">MDYKEKFQVDDLANFTAQSFMRNKALCGPSQLQEPPCHSKSHRSSKTKSRILRFGLPAVGSLLLVLAVIEYGLNGLATKIDVYSFGIMLMEIITRKKPTDEMFEGEMSLKRLVKESLPGSVAIC</sequence>
<dbReference type="AlphaFoldDB" id="A0A8T2X1K7"/>
<dbReference type="Gene3D" id="1.10.510.10">
    <property type="entry name" value="Transferase(Phosphotransferase) domain 1"/>
    <property type="match status" value="1"/>
</dbReference>
<keyword evidence="1" id="KW-0812">Transmembrane</keyword>